<keyword evidence="15" id="KW-0699">rRNA-binding</keyword>
<comment type="catalytic activity">
    <reaction evidence="1 15">
        <text>Endonucleolytic cleavage to 5'-phosphomonoester.</text>
        <dbReference type="EC" id="3.1.26.3"/>
    </reaction>
</comment>
<dbReference type="SUPFAM" id="SSF69065">
    <property type="entry name" value="RNase III domain-like"/>
    <property type="match status" value="1"/>
</dbReference>
<comment type="cofactor">
    <cofactor evidence="15">
        <name>Mg(2+)</name>
        <dbReference type="ChEBI" id="CHEBI:18420"/>
    </cofactor>
</comment>
<evidence type="ECO:0000313" key="19">
    <source>
        <dbReference type="Proteomes" id="UP000178082"/>
    </source>
</evidence>
<dbReference type="InterPro" id="IPR000999">
    <property type="entry name" value="RNase_III_dom"/>
</dbReference>
<dbReference type="GO" id="GO:0004525">
    <property type="term" value="F:ribonuclease III activity"/>
    <property type="evidence" value="ECO:0007669"/>
    <property type="project" value="UniProtKB-UniRule"/>
</dbReference>
<feature type="binding site" evidence="15">
    <location>
        <position position="46"/>
    </location>
    <ligand>
        <name>Mg(2+)</name>
        <dbReference type="ChEBI" id="CHEBI:18420"/>
    </ligand>
</feature>
<proteinExistence type="inferred from homology"/>
<dbReference type="Pfam" id="PF14622">
    <property type="entry name" value="Ribonucleas_3_3"/>
    <property type="match status" value="1"/>
</dbReference>
<dbReference type="CDD" id="cd10845">
    <property type="entry name" value="DSRM_RNAse_III_family"/>
    <property type="match status" value="1"/>
</dbReference>
<dbReference type="FunFam" id="3.30.160.20:FF:000003">
    <property type="entry name" value="Ribonuclease 3"/>
    <property type="match status" value="1"/>
</dbReference>
<dbReference type="InterPro" id="IPR011907">
    <property type="entry name" value="RNase_III"/>
</dbReference>
<dbReference type="Gene3D" id="1.10.1520.10">
    <property type="entry name" value="Ribonuclease III domain"/>
    <property type="match status" value="1"/>
</dbReference>
<evidence type="ECO:0000256" key="15">
    <source>
        <dbReference type="HAMAP-Rule" id="MF_00104"/>
    </source>
</evidence>
<dbReference type="GO" id="GO:0010468">
    <property type="term" value="P:regulation of gene expression"/>
    <property type="evidence" value="ECO:0007669"/>
    <property type="project" value="TreeGrafter"/>
</dbReference>
<dbReference type="GO" id="GO:0006364">
    <property type="term" value="P:rRNA processing"/>
    <property type="evidence" value="ECO:0007669"/>
    <property type="project" value="UniProtKB-UniRule"/>
</dbReference>
<keyword evidence="10 15" id="KW-0479">Metal-binding</keyword>
<evidence type="ECO:0000256" key="2">
    <source>
        <dbReference type="ARBA" id="ARBA00004496"/>
    </source>
</evidence>
<comment type="subcellular location">
    <subcellularLocation>
        <location evidence="2 15">Cytoplasm</location>
    </subcellularLocation>
</comment>
<keyword evidence="9 15" id="KW-0540">Nuclease</keyword>
<keyword evidence="11 15" id="KW-0255">Endonuclease</keyword>
<evidence type="ECO:0000256" key="6">
    <source>
        <dbReference type="ARBA" id="ARBA00022552"/>
    </source>
</evidence>
<feature type="active site" evidence="15">
    <location>
        <position position="122"/>
    </location>
</feature>
<evidence type="ECO:0000259" key="16">
    <source>
        <dbReference type="PROSITE" id="PS50137"/>
    </source>
</evidence>
<evidence type="ECO:0000256" key="4">
    <source>
        <dbReference type="ARBA" id="ARBA00011738"/>
    </source>
</evidence>
<keyword evidence="5 15" id="KW-0963">Cytoplasm</keyword>
<dbReference type="Gene3D" id="3.30.160.20">
    <property type="match status" value="1"/>
</dbReference>
<evidence type="ECO:0000259" key="17">
    <source>
        <dbReference type="PROSITE" id="PS50142"/>
    </source>
</evidence>
<dbReference type="PROSITE" id="PS50142">
    <property type="entry name" value="RNASE_3_2"/>
    <property type="match status" value="1"/>
</dbReference>
<accession>A0A1F7SLT1</accession>
<keyword evidence="14 15" id="KW-0694">RNA-binding</keyword>
<comment type="similarity">
    <text evidence="3">Belongs to the ribonuclease III family.</text>
</comment>
<dbReference type="GO" id="GO:0003725">
    <property type="term" value="F:double-stranded RNA binding"/>
    <property type="evidence" value="ECO:0007669"/>
    <property type="project" value="TreeGrafter"/>
</dbReference>
<organism evidence="18 19">
    <name type="scientific">Candidatus Schekmanbacteria bacterium RIFCSPLOWO2_12_FULL_38_15</name>
    <dbReference type="NCBI Taxonomy" id="1817883"/>
    <lineage>
        <taxon>Bacteria</taxon>
        <taxon>Candidatus Schekmaniibacteriota</taxon>
    </lineage>
</organism>
<keyword evidence="6 15" id="KW-0698">rRNA processing</keyword>
<dbReference type="EMBL" id="MGDI01000016">
    <property type="protein sequence ID" value="OGL54157.1"/>
    <property type="molecule type" value="Genomic_DNA"/>
</dbReference>
<comment type="function">
    <text evidence="15">Digests double-stranded RNA. Involved in the processing of primary rRNA transcript to yield the immediate precursors to the large and small rRNAs (23S and 16S). Processes some mRNAs, and tRNAs when they are encoded in the rRNA operon. Processes pre-crRNA and tracrRNA of type II CRISPR loci if present in the organism.</text>
</comment>
<keyword evidence="13 15" id="KW-0460">Magnesium</keyword>
<dbReference type="Proteomes" id="UP000178082">
    <property type="component" value="Unassembled WGS sequence"/>
</dbReference>
<dbReference type="GO" id="GO:0008033">
    <property type="term" value="P:tRNA processing"/>
    <property type="evidence" value="ECO:0007669"/>
    <property type="project" value="UniProtKB-KW"/>
</dbReference>
<evidence type="ECO:0000256" key="12">
    <source>
        <dbReference type="ARBA" id="ARBA00022801"/>
    </source>
</evidence>
<comment type="caution">
    <text evidence="18">The sequence shown here is derived from an EMBL/GenBank/DDBJ whole genome shotgun (WGS) entry which is preliminary data.</text>
</comment>
<dbReference type="SUPFAM" id="SSF54768">
    <property type="entry name" value="dsRNA-binding domain-like"/>
    <property type="match status" value="1"/>
</dbReference>
<dbReference type="PANTHER" id="PTHR11207:SF0">
    <property type="entry name" value="RIBONUCLEASE 3"/>
    <property type="match status" value="1"/>
</dbReference>
<evidence type="ECO:0000256" key="3">
    <source>
        <dbReference type="ARBA" id="ARBA00010183"/>
    </source>
</evidence>
<dbReference type="GO" id="GO:0046872">
    <property type="term" value="F:metal ion binding"/>
    <property type="evidence" value="ECO:0007669"/>
    <property type="project" value="UniProtKB-KW"/>
</dbReference>
<evidence type="ECO:0000256" key="13">
    <source>
        <dbReference type="ARBA" id="ARBA00022842"/>
    </source>
</evidence>
<reference evidence="18 19" key="1">
    <citation type="journal article" date="2016" name="Nat. Commun.">
        <title>Thousands of microbial genomes shed light on interconnected biogeochemical processes in an aquifer system.</title>
        <authorList>
            <person name="Anantharaman K."/>
            <person name="Brown C.T."/>
            <person name="Hug L.A."/>
            <person name="Sharon I."/>
            <person name="Castelle C.J."/>
            <person name="Probst A.J."/>
            <person name="Thomas B.C."/>
            <person name="Singh A."/>
            <person name="Wilkins M.J."/>
            <person name="Karaoz U."/>
            <person name="Brodie E.L."/>
            <person name="Williams K.H."/>
            <person name="Hubbard S.S."/>
            <person name="Banfield J.F."/>
        </authorList>
    </citation>
    <scope>NUCLEOTIDE SEQUENCE [LARGE SCALE GENOMIC DNA]</scope>
</reference>
<dbReference type="NCBIfam" id="TIGR02191">
    <property type="entry name" value="RNaseIII"/>
    <property type="match status" value="1"/>
</dbReference>
<evidence type="ECO:0000256" key="7">
    <source>
        <dbReference type="ARBA" id="ARBA00022664"/>
    </source>
</evidence>
<comment type="subunit">
    <text evidence="4 15">Homodimer.</text>
</comment>
<gene>
    <name evidence="15" type="primary">rnc</name>
    <name evidence="18" type="ORF">A3G31_05185</name>
</gene>
<dbReference type="GO" id="GO:0019843">
    <property type="term" value="F:rRNA binding"/>
    <property type="evidence" value="ECO:0007669"/>
    <property type="project" value="UniProtKB-KW"/>
</dbReference>
<evidence type="ECO:0000256" key="9">
    <source>
        <dbReference type="ARBA" id="ARBA00022722"/>
    </source>
</evidence>
<keyword evidence="12 15" id="KW-0378">Hydrolase</keyword>
<dbReference type="HAMAP" id="MF_00104">
    <property type="entry name" value="RNase_III"/>
    <property type="match status" value="1"/>
</dbReference>
<dbReference type="AlphaFoldDB" id="A0A1F7SLT1"/>
<keyword evidence="7 15" id="KW-0507">mRNA processing</keyword>
<dbReference type="GO" id="GO:0006397">
    <property type="term" value="P:mRNA processing"/>
    <property type="evidence" value="ECO:0007669"/>
    <property type="project" value="UniProtKB-UniRule"/>
</dbReference>
<evidence type="ECO:0000313" key="18">
    <source>
        <dbReference type="EMBL" id="OGL54157.1"/>
    </source>
</evidence>
<dbReference type="PROSITE" id="PS00517">
    <property type="entry name" value="RNASE_3_1"/>
    <property type="match status" value="1"/>
</dbReference>
<dbReference type="CDD" id="cd00593">
    <property type="entry name" value="RIBOc"/>
    <property type="match status" value="1"/>
</dbReference>
<dbReference type="InterPro" id="IPR036389">
    <property type="entry name" value="RNase_III_sf"/>
</dbReference>
<evidence type="ECO:0000256" key="1">
    <source>
        <dbReference type="ARBA" id="ARBA00000109"/>
    </source>
</evidence>
<feature type="binding site" evidence="15">
    <location>
        <position position="122"/>
    </location>
    <ligand>
        <name>Mg(2+)</name>
        <dbReference type="ChEBI" id="CHEBI:18420"/>
    </ligand>
</feature>
<dbReference type="GO" id="GO:0005737">
    <property type="term" value="C:cytoplasm"/>
    <property type="evidence" value="ECO:0007669"/>
    <property type="project" value="UniProtKB-SubCell"/>
</dbReference>
<protein>
    <recommendedName>
        <fullName evidence="15">Ribonuclease 3</fullName>
        <ecNumber evidence="15">3.1.26.3</ecNumber>
    </recommendedName>
    <alternativeName>
        <fullName evidence="15">Ribonuclease III</fullName>
        <shortName evidence="15">RNase III</shortName>
    </alternativeName>
</protein>
<dbReference type="EC" id="3.1.26.3" evidence="15"/>
<dbReference type="InterPro" id="IPR014720">
    <property type="entry name" value="dsRBD_dom"/>
</dbReference>
<dbReference type="GO" id="GO:0042802">
    <property type="term" value="F:identical protein binding"/>
    <property type="evidence" value="ECO:0007669"/>
    <property type="project" value="UniProtKB-ARBA"/>
</dbReference>
<evidence type="ECO:0000256" key="10">
    <source>
        <dbReference type="ARBA" id="ARBA00022723"/>
    </source>
</evidence>
<dbReference type="PANTHER" id="PTHR11207">
    <property type="entry name" value="RIBONUCLEASE III"/>
    <property type="match status" value="1"/>
</dbReference>
<comment type="caution">
    <text evidence="15">Lacks conserved residue(s) required for the propagation of feature annotation.</text>
</comment>
<dbReference type="SMART" id="SM00535">
    <property type="entry name" value="RIBOc"/>
    <property type="match status" value="1"/>
</dbReference>
<dbReference type="Pfam" id="PF00035">
    <property type="entry name" value="dsrm"/>
    <property type="match status" value="1"/>
</dbReference>
<dbReference type="PROSITE" id="PS50137">
    <property type="entry name" value="DS_RBD"/>
    <property type="match status" value="1"/>
</dbReference>
<feature type="domain" description="DRBM" evidence="16">
    <location>
        <begin position="159"/>
        <end position="228"/>
    </location>
</feature>
<dbReference type="FunFam" id="1.10.1520.10:FF:000001">
    <property type="entry name" value="Ribonuclease 3"/>
    <property type="match status" value="1"/>
</dbReference>
<dbReference type="STRING" id="1817883.A3G31_05185"/>
<evidence type="ECO:0000256" key="11">
    <source>
        <dbReference type="ARBA" id="ARBA00022759"/>
    </source>
</evidence>
<keyword evidence="8 15" id="KW-0819">tRNA processing</keyword>
<evidence type="ECO:0000256" key="14">
    <source>
        <dbReference type="ARBA" id="ARBA00022884"/>
    </source>
</evidence>
<evidence type="ECO:0000256" key="8">
    <source>
        <dbReference type="ARBA" id="ARBA00022694"/>
    </source>
</evidence>
<feature type="active site" evidence="15">
    <location>
        <position position="50"/>
    </location>
</feature>
<evidence type="ECO:0000256" key="5">
    <source>
        <dbReference type="ARBA" id="ARBA00022490"/>
    </source>
</evidence>
<name>A0A1F7SLT1_9BACT</name>
<feature type="domain" description="RNase III" evidence="17">
    <location>
        <begin position="4"/>
        <end position="133"/>
    </location>
</feature>
<sequence length="229" mass="25682">MKDFTVLENLLGYSFKSICFLKKALTHSSYLNESNTETEESNEKLEFLGDSVLELVVREYSIEKFPENDIGAISKFKSMIVSDRFLSRVGKGADLGNHLMLGRGEDAAGGRLRDSIIAAALEAVIGAVYLDGGLEQARLFVLKKIIKKAESSEFLDLRDYKSRLQEVIQKEYNTFPVYSLIEEMGPVHDKTFRICLEVNKNPVGYGSGKSIKEAEQRAAKEALEKLEIK</sequence>
<dbReference type="SMART" id="SM00358">
    <property type="entry name" value="DSRM"/>
    <property type="match status" value="1"/>
</dbReference>